<comment type="caution">
    <text evidence="1">The sequence shown here is derived from an EMBL/GenBank/DDBJ whole genome shotgun (WGS) entry which is preliminary data.</text>
</comment>
<proteinExistence type="predicted"/>
<organism evidence="1 2">
    <name type="scientific">Russula earlei</name>
    <dbReference type="NCBI Taxonomy" id="71964"/>
    <lineage>
        <taxon>Eukaryota</taxon>
        <taxon>Fungi</taxon>
        <taxon>Dikarya</taxon>
        <taxon>Basidiomycota</taxon>
        <taxon>Agaricomycotina</taxon>
        <taxon>Agaricomycetes</taxon>
        <taxon>Russulales</taxon>
        <taxon>Russulaceae</taxon>
        <taxon>Russula</taxon>
    </lineage>
</organism>
<dbReference type="EMBL" id="JAGFNK010000254">
    <property type="protein sequence ID" value="KAI9455216.1"/>
    <property type="molecule type" value="Genomic_DNA"/>
</dbReference>
<protein>
    <submittedName>
        <fullName evidence="1">Uncharacterized protein</fullName>
    </submittedName>
</protein>
<keyword evidence="2" id="KW-1185">Reference proteome</keyword>
<gene>
    <name evidence="1" type="ORF">F5148DRAFT_1151524</name>
</gene>
<evidence type="ECO:0000313" key="1">
    <source>
        <dbReference type="EMBL" id="KAI9455216.1"/>
    </source>
</evidence>
<accession>A0ACC0TZW2</accession>
<dbReference type="Proteomes" id="UP001207468">
    <property type="component" value="Unassembled WGS sequence"/>
</dbReference>
<evidence type="ECO:0000313" key="2">
    <source>
        <dbReference type="Proteomes" id="UP001207468"/>
    </source>
</evidence>
<sequence length="253" mass="29314">MPRVRKPKAEAKTCSICLKSFCSQAYTAHFKKCQQMKKEEEGYEAYQHRMKEKWSSQLQSYQRSQDDNHINNYNIGGCTSLEVSTLPETEIGDYHPRSGRSSKTCHFKDYGASTYHPSQRSPTSQPWWPFFNSQEEFLFAEFLLECHIGKEQSERLLWIIHLIRNNALFTFKNFADIEKAWDLALMKLAPASSTHIYHEPWSTDVFWDVQSQIPQGSNPLCFILYANKMRLSNFSTVKGYPVIACCANLLVAI</sequence>
<reference evidence="1" key="1">
    <citation type="submission" date="2021-03" db="EMBL/GenBank/DDBJ databases">
        <title>Evolutionary priming and transition to the ectomycorrhizal habit in an iconic lineage of mushroom-forming fungi: is preadaptation a requirement?</title>
        <authorList>
            <consortium name="DOE Joint Genome Institute"/>
            <person name="Looney B.P."/>
            <person name="Miyauchi S."/>
            <person name="Morin E."/>
            <person name="Drula E."/>
            <person name="Courty P.E."/>
            <person name="Chicoki N."/>
            <person name="Fauchery L."/>
            <person name="Kohler A."/>
            <person name="Kuo A."/>
            <person name="LaButti K."/>
            <person name="Pangilinan J."/>
            <person name="Lipzen A."/>
            <person name="Riley R."/>
            <person name="Andreopoulos W."/>
            <person name="He G."/>
            <person name="Johnson J."/>
            <person name="Barry K.W."/>
            <person name="Grigoriev I.V."/>
            <person name="Nagy L."/>
            <person name="Hibbett D."/>
            <person name="Henrissat B."/>
            <person name="Matheny P.B."/>
            <person name="Labbe J."/>
            <person name="Martin A.F."/>
        </authorList>
    </citation>
    <scope>NUCLEOTIDE SEQUENCE</scope>
    <source>
        <strain evidence="1">BPL698</strain>
    </source>
</reference>
<name>A0ACC0TZW2_9AGAM</name>